<protein>
    <submittedName>
        <fullName evidence="2">UROD/MetE-like protein</fullName>
    </submittedName>
</protein>
<dbReference type="OrthoDB" id="7772923at2759"/>
<dbReference type="GO" id="GO:0009086">
    <property type="term" value="P:methionine biosynthetic process"/>
    <property type="evidence" value="ECO:0007669"/>
    <property type="project" value="InterPro"/>
</dbReference>
<gene>
    <name evidence="2" type="ORF">K491DRAFT_688881</name>
</gene>
<dbReference type="GO" id="GO:0008270">
    <property type="term" value="F:zinc ion binding"/>
    <property type="evidence" value="ECO:0007669"/>
    <property type="project" value="InterPro"/>
</dbReference>
<dbReference type="GO" id="GO:0003871">
    <property type="term" value="F:5-methyltetrahydropteroyltriglutamate-homocysteine S-methyltransferase activity"/>
    <property type="evidence" value="ECO:0007669"/>
    <property type="project" value="InterPro"/>
</dbReference>
<evidence type="ECO:0000313" key="3">
    <source>
        <dbReference type="Proteomes" id="UP000799324"/>
    </source>
</evidence>
<sequence length="407" mass="46380">MSFPLHRNPPFRAEHLGSLKRPQHLLDARYKDALPASQLTPLEDKAIDAIVKTQQDLGFRGISDGEYRRHMFWGTFWPSLDGMEEIQNPPLDTFRMYVPDIAAFMETGHKPGESVYCVGKIRHTGTSTYVDQVEYLKKLVPQERWGDIKLTMAAPNWYHLRYVDGKAFPKDVYQNDEEYFEDVARAYQVELDILYKAGLRNVQFDDPNLAYFCSEKMLEGWKTDPNNTCTADELLTKYINLYNNCISKIPADMHIGIHLCRGNFVNSRHFSEGGYDRIATHLFQDLAVHTYYLEYDTPRAGGFAPLKYLPQNKNVVLGVVTSKFPELEDKEEMKRRIWEAADVVAQGSGGGGKTGEEGRRQALKRMGVSPQCGFASHAEGNLIDIEGMKRKLALVRQIADEVWPGEA</sequence>
<dbReference type="AlphaFoldDB" id="A0A6A6TIR1"/>
<keyword evidence="3" id="KW-1185">Reference proteome</keyword>
<organism evidence="2 3">
    <name type="scientific">Lophiostoma macrostomum CBS 122681</name>
    <dbReference type="NCBI Taxonomy" id="1314788"/>
    <lineage>
        <taxon>Eukaryota</taxon>
        <taxon>Fungi</taxon>
        <taxon>Dikarya</taxon>
        <taxon>Ascomycota</taxon>
        <taxon>Pezizomycotina</taxon>
        <taxon>Dothideomycetes</taxon>
        <taxon>Pleosporomycetidae</taxon>
        <taxon>Pleosporales</taxon>
        <taxon>Lophiostomataceae</taxon>
        <taxon>Lophiostoma</taxon>
    </lineage>
</organism>
<dbReference type="InterPro" id="IPR002629">
    <property type="entry name" value="Met_Synth_C/arc"/>
</dbReference>
<dbReference type="SUPFAM" id="SSF51726">
    <property type="entry name" value="UROD/MetE-like"/>
    <property type="match status" value="1"/>
</dbReference>
<evidence type="ECO:0000313" key="2">
    <source>
        <dbReference type="EMBL" id="KAF2659780.1"/>
    </source>
</evidence>
<reference evidence="2" key="1">
    <citation type="journal article" date="2020" name="Stud. Mycol.">
        <title>101 Dothideomycetes genomes: a test case for predicting lifestyles and emergence of pathogens.</title>
        <authorList>
            <person name="Haridas S."/>
            <person name="Albert R."/>
            <person name="Binder M."/>
            <person name="Bloem J."/>
            <person name="Labutti K."/>
            <person name="Salamov A."/>
            <person name="Andreopoulos B."/>
            <person name="Baker S."/>
            <person name="Barry K."/>
            <person name="Bills G."/>
            <person name="Bluhm B."/>
            <person name="Cannon C."/>
            <person name="Castanera R."/>
            <person name="Culley D."/>
            <person name="Daum C."/>
            <person name="Ezra D."/>
            <person name="Gonzalez J."/>
            <person name="Henrissat B."/>
            <person name="Kuo A."/>
            <person name="Liang C."/>
            <person name="Lipzen A."/>
            <person name="Lutzoni F."/>
            <person name="Magnuson J."/>
            <person name="Mondo S."/>
            <person name="Nolan M."/>
            <person name="Ohm R."/>
            <person name="Pangilinan J."/>
            <person name="Park H.-J."/>
            <person name="Ramirez L."/>
            <person name="Alfaro M."/>
            <person name="Sun H."/>
            <person name="Tritt A."/>
            <person name="Yoshinaga Y."/>
            <person name="Zwiers L.-H."/>
            <person name="Turgeon B."/>
            <person name="Goodwin S."/>
            <person name="Spatafora J."/>
            <person name="Crous P."/>
            <person name="Grigoriev I."/>
        </authorList>
    </citation>
    <scope>NUCLEOTIDE SEQUENCE</scope>
    <source>
        <strain evidence="2">CBS 122681</strain>
    </source>
</reference>
<dbReference type="Pfam" id="PF01717">
    <property type="entry name" value="Meth_synt_2"/>
    <property type="match status" value="1"/>
</dbReference>
<dbReference type="PANTHER" id="PTHR43844:SF2">
    <property type="entry name" value="SYNTHASE, VITAMIN-B12 INDEPENDENT, PUTATIVE (AFU_ORTHOLOGUE AFUA_3G12060)-RELATED"/>
    <property type="match status" value="1"/>
</dbReference>
<dbReference type="Proteomes" id="UP000799324">
    <property type="component" value="Unassembled WGS sequence"/>
</dbReference>
<dbReference type="CDD" id="cd03311">
    <property type="entry name" value="CIMS_C_terminal_like"/>
    <property type="match status" value="1"/>
</dbReference>
<dbReference type="EMBL" id="MU004304">
    <property type="protein sequence ID" value="KAF2659780.1"/>
    <property type="molecule type" value="Genomic_DNA"/>
</dbReference>
<name>A0A6A6TIR1_9PLEO</name>
<evidence type="ECO:0000259" key="1">
    <source>
        <dbReference type="Pfam" id="PF01717"/>
    </source>
</evidence>
<feature type="domain" description="Cobalamin-independent methionine synthase MetE C-terminal/archaeal" evidence="1">
    <location>
        <begin position="175"/>
        <end position="377"/>
    </location>
</feature>
<proteinExistence type="predicted"/>
<dbReference type="PANTHER" id="PTHR43844">
    <property type="entry name" value="METHIONINE SYNTHASE"/>
    <property type="match status" value="1"/>
</dbReference>
<dbReference type="InterPro" id="IPR038071">
    <property type="entry name" value="UROD/MetE-like_sf"/>
</dbReference>
<accession>A0A6A6TIR1</accession>
<dbReference type="Gene3D" id="3.20.20.210">
    <property type="match status" value="1"/>
</dbReference>